<keyword evidence="7 8" id="KW-0539">Nucleus</keyword>
<evidence type="ECO:0000259" key="10">
    <source>
        <dbReference type="Pfam" id="PF21192"/>
    </source>
</evidence>
<dbReference type="GO" id="GO:0005634">
    <property type="term" value="C:nucleus"/>
    <property type="evidence" value="ECO:0007669"/>
    <property type="project" value="UniProtKB-SubCell"/>
</dbReference>
<dbReference type="Pfam" id="PF21193">
    <property type="entry name" value="NMD_SH3"/>
    <property type="match status" value="1"/>
</dbReference>
<dbReference type="InterPro" id="IPR048899">
    <property type="entry name" value="NMD_SH3"/>
</dbReference>
<dbReference type="GO" id="GO:0000055">
    <property type="term" value="P:ribosomal large subunit export from nucleus"/>
    <property type="evidence" value="ECO:0007669"/>
    <property type="project" value="TreeGrafter"/>
</dbReference>
<keyword evidence="4 8" id="KW-0813">Transport</keyword>
<dbReference type="OrthoDB" id="203821at2759"/>
<accession>A0A0R3TDG9</accession>
<dbReference type="PANTHER" id="PTHR12746:SF2">
    <property type="entry name" value="60S RIBOSOMAL EXPORT PROTEIN NMD3"/>
    <property type="match status" value="1"/>
</dbReference>
<evidence type="ECO:0000256" key="1">
    <source>
        <dbReference type="ARBA" id="ARBA00002269"/>
    </source>
</evidence>
<keyword evidence="5 8" id="KW-0963">Cytoplasm</keyword>
<feature type="domain" description="60S ribosomal export protein NMD3 SH3" evidence="11">
    <location>
        <begin position="243"/>
        <end position="286"/>
    </location>
</feature>
<protein>
    <recommendedName>
        <fullName evidence="3 8">60S ribosomal export protein NMD3</fullName>
    </recommendedName>
</protein>
<evidence type="ECO:0000259" key="9">
    <source>
        <dbReference type="Pfam" id="PF04981"/>
    </source>
</evidence>
<feature type="domain" description="60S ribosomal export protein NMD3 OB-fold" evidence="10">
    <location>
        <begin position="344"/>
        <end position="407"/>
    </location>
</feature>
<comment type="subcellular location">
    <subcellularLocation>
        <location evidence="8">Cytoplasm</location>
    </subcellularLocation>
    <subcellularLocation>
        <location evidence="8">Nucleus</location>
    </subcellularLocation>
</comment>
<gene>
    <name evidence="12" type="ORF">HNAJ_LOCUS5106</name>
</gene>
<evidence type="ECO:0000256" key="3">
    <source>
        <dbReference type="ARBA" id="ARBA00017035"/>
    </source>
</evidence>
<evidence type="ECO:0000256" key="7">
    <source>
        <dbReference type="ARBA" id="ARBA00023242"/>
    </source>
</evidence>
<evidence type="ECO:0000256" key="5">
    <source>
        <dbReference type="ARBA" id="ARBA00022490"/>
    </source>
</evidence>
<dbReference type="PANTHER" id="PTHR12746">
    <property type="entry name" value="NONSENSE-MEDIATED MRNA DECAY PROTEIN 3"/>
    <property type="match status" value="1"/>
</dbReference>
<reference evidence="14" key="1">
    <citation type="submission" date="2017-02" db="UniProtKB">
        <authorList>
            <consortium name="WormBaseParasite"/>
        </authorList>
    </citation>
    <scope>IDENTIFICATION</scope>
</reference>
<dbReference type="STRING" id="102285.A0A0R3TDG9"/>
<dbReference type="InterPro" id="IPR039768">
    <property type="entry name" value="Nmd3"/>
</dbReference>
<dbReference type="GO" id="GO:0043023">
    <property type="term" value="F:ribosomal large subunit binding"/>
    <property type="evidence" value="ECO:0007669"/>
    <property type="project" value="InterPro"/>
</dbReference>
<evidence type="ECO:0000313" key="12">
    <source>
        <dbReference type="EMBL" id="VDO00966.1"/>
    </source>
</evidence>
<evidence type="ECO:0000256" key="4">
    <source>
        <dbReference type="ARBA" id="ARBA00022448"/>
    </source>
</evidence>
<comment type="function">
    <text evidence="1 8">Acts as an adapter for the XPO1/CRM1-mediated export of the 60S ribosomal subunit.</text>
</comment>
<feature type="domain" description="Nmd3 N-terminal" evidence="9">
    <location>
        <begin position="11"/>
        <end position="239"/>
    </location>
</feature>
<dbReference type="InterPro" id="IPR048898">
    <property type="entry name" value="OB_NMD3"/>
</dbReference>
<evidence type="ECO:0000256" key="8">
    <source>
        <dbReference type="RuleBase" id="RU364108"/>
    </source>
</evidence>
<keyword evidence="6 8" id="KW-0653">Protein transport</keyword>
<dbReference type="WBParaSite" id="HNAJ_0000510801-mRNA-1">
    <property type="protein sequence ID" value="HNAJ_0000510801-mRNA-1"/>
    <property type="gene ID" value="HNAJ_0000510801"/>
</dbReference>
<keyword evidence="13" id="KW-1185">Reference proteome</keyword>
<evidence type="ECO:0000313" key="14">
    <source>
        <dbReference type="WBParaSite" id="HNAJ_0000510801-mRNA-1"/>
    </source>
</evidence>
<sequence>MFGATASLILCCKCGTSIRSNPTNMCEACLTSECNLTKDVETQYTIVFCPKCNRFLNPPSQWVPASLESPELLSICLKKVKGLGKSLQLKEASFVYTEPHSKRLIVQIVVRGEIYASTVVEQKAVLHYVMHPQQCLDCTRHEAKDYWNARVQVRQRVDMPRTLHMLEQLLLRKKAPRKYSNVKNVKGGIDFYFTIRSDAVAFTEYVGKLIPCRTHVSQQLKSHDVHNNTYNYKWTYLLEVVPVCKNDVVCLTKAFSSRLGMGSQVLLVDKITDKIRLCDPSTAATAYVDVQTYFSNPFQCISNPRNVTEFFVMDVDEDVYTGKSQGGASGAPPPGPPKVKGLWIVPSAHLGADGEDGDQMFVKSHLGYLLKIGDTAVGLDLRNANINNTEFDKIPEGKRPDVVLIKRYTDPAAKRCRKYRRRRRRVLSTGESVMETVTIATEDLETDDLSMADETETLVAVNEEEEDCESSDYSDEFLDAQEELVAEESMETE</sequence>
<dbReference type="GO" id="GO:0005737">
    <property type="term" value="C:cytoplasm"/>
    <property type="evidence" value="ECO:0007669"/>
    <property type="project" value="UniProtKB-SubCell"/>
</dbReference>
<dbReference type="Proteomes" id="UP000278807">
    <property type="component" value="Unassembled WGS sequence"/>
</dbReference>
<dbReference type="GO" id="GO:0015031">
    <property type="term" value="P:protein transport"/>
    <property type="evidence" value="ECO:0007669"/>
    <property type="project" value="UniProtKB-KW"/>
</dbReference>
<dbReference type="Pfam" id="PF04981">
    <property type="entry name" value="NMD3"/>
    <property type="match status" value="1"/>
</dbReference>
<dbReference type="InterPro" id="IPR007064">
    <property type="entry name" value="Nmd3_N"/>
</dbReference>
<evidence type="ECO:0000259" key="11">
    <source>
        <dbReference type="Pfam" id="PF21193"/>
    </source>
</evidence>
<comment type="similarity">
    <text evidence="2 8">Belongs to the NMD3 family.</text>
</comment>
<organism evidence="14">
    <name type="scientific">Rodentolepis nana</name>
    <name type="common">Dwarf tapeworm</name>
    <name type="synonym">Hymenolepis nana</name>
    <dbReference type="NCBI Taxonomy" id="102285"/>
    <lineage>
        <taxon>Eukaryota</taxon>
        <taxon>Metazoa</taxon>
        <taxon>Spiralia</taxon>
        <taxon>Lophotrochozoa</taxon>
        <taxon>Platyhelminthes</taxon>
        <taxon>Cestoda</taxon>
        <taxon>Eucestoda</taxon>
        <taxon>Cyclophyllidea</taxon>
        <taxon>Hymenolepididae</taxon>
        <taxon>Rodentolepis</taxon>
    </lineage>
</organism>
<proteinExistence type="inferred from homology"/>
<dbReference type="EMBL" id="UZAE01004063">
    <property type="protein sequence ID" value="VDO00966.1"/>
    <property type="molecule type" value="Genomic_DNA"/>
</dbReference>
<name>A0A0R3TDG9_RODNA</name>
<evidence type="ECO:0000256" key="2">
    <source>
        <dbReference type="ARBA" id="ARBA00009794"/>
    </source>
</evidence>
<evidence type="ECO:0000313" key="13">
    <source>
        <dbReference type="Proteomes" id="UP000278807"/>
    </source>
</evidence>
<dbReference type="AlphaFoldDB" id="A0A0R3TDG9"/>
<reference evidence="12 13" key="2">
    <citation type="submission" date="2018-11" db="EMBL/GenBank/DDBJ databases">
        <authorList>
            <consortium name="Pathogen Informatics"/>
        </authorList>
    </citation>
    <scope>NUCLEOTIDE SEQUENCE [LARGE SCALE GENOMIC DNA]</scope>
</reference>
<dbReference type="Pfam" id="PF21192">
    <property type="entry name" value="OB_NMD3"/>
    <property type="match status" value="1"/>
</dbReference>
<evidence type="ECO:0000256" key="6">
    <source>
        <dbReference type="ARBA" id="ARBA00022927"/>
    </source>
</evidence>